<dbReference type="PANTHER" id="PTHR31286:SF173">
    <property type="entry name" value="DUF4283 DOMAIN-CONTAINING PROTEIN"/>
    <property type="match status" value="1"/>
</dbReference>
<dbReference type="AlphaFoldDB" id="A0A9D4ABH8"/>
<dbReference type="PANTHER" id="PTHR31286">
    <property type="entry name" value="GLYCINE-RICH CELL WALL STRUCTURAL PROTEIN 1.8-LIKE"/>
    <property type="match status" value="1"/>
</dbReference>
<evidence type="ECO:0000313" key="2">
    <source>
        <dbReference type="Proteomes" id="UP000828251"/>
    </source>
</evidence>
<proteinExistence type="predicted"/>
<evidence type="ECO:0008006" key="3">
    <source>
        <dbReference type="Google" id="ProtNLM"/>
    </source>
</evidence>
<accession>A0A9D4ABH8</accession>
<reference evidence="1 2" key="1">
    <citation type="journal article" date="2021" name="Plant Biotechnol. J.">
        <title>Multi-omics assisted identification of the key and species-specific regulatory components of drought-tolerant mechanisms in Gossypium stocksii.</title>
        <authorList>
            <person name="Yu D."/>
            <person name="Ke L."/>
            <person name="Zhang D."/>
            <person name="Wu Y."/>
            <person name="Sun Y."/>
            <person name="Mei J."/>
            <person name="Sun J."/>
            <person name="Sun Y."/>
        </authorList>
    </citation>
    <scope>NUCLEOTIDE SEQUENCE [LARGE SCALE GENOMIC DNA]</scope>
    <source>
        <strain evidence="2">cv. E1</strain>
        <tissue evidence="1">Leaf</tissue>
    </source>
</reference>
<gene>
    <name evidence="1" type="ORF">J1N35_009546</name>
</gene>
<name>A0A9D4ABH8_9ROSI</name>
<sequence length="141" mass="15893">MLLGKGVSVQEEGFRYTEIHIVEDLEFLKGFEILEVVGGLVEKVAKLDFNNDKKTRGCCAKMTIFVDPDRPLVSQVSVNRELIWVEYKALPTTCFSRGKYGHLKEICTFPATETKFETGKNSYNLESSNSTINGESSTFRP</sequence>
<keyword evidence="2" id="KW-1185">Reference proteome</keyword>
<dbReference type="InterPro" id="IPR040256">
    <property type="entry name" value="At4g02000-like"/>
</dbReference>
<dbReference type="EMBL" id="JAIQCV010000004">
    <property type="protein sequence ID" value="KAH1105778.1"/>
    <property type="molecule type" value="Genomic_DNA"/>
</dbReference>
<dbReference type="Proteomes" id="UP000828251">
    <property type="component" value="Unassembled WGS sequence"/>
</dbReference>
<evidence type="ECO:0000313" key="1">
    <source>
        <dbReference type="EMBL" id="KAH1105778.1"/>
    </source>
</evidence>
<protein>
    <recommendedName>
        <fullName evidence="3">Zinc knuckle CX2CX4HX4C domain-containing protein</fullName>
    </recommendedName>
</protein>
<comment type="caution">
    <text evidence="1">The sequence shown here is derived from an EMBL/GenBank/DDBJ whole genome shotgun (WGS) entry which is preliminary data.</text>
</comment>
<organism evidence="1 2">
    <name type="scientific">Gossypium stocksii</name>
    <dbReference type="NCBI Taxonomy" id="47602"/>
    <lineage>
        <taxon>Eukaryota</taxon>
        <taxon>Viridiplantae</taxon>
        <taxon>Streptophyta</taxon>
        <taxon>Embryophyta</taxon>
        <taxon>Tracheophyta</taxon>
        <taxon>Spermatophyta</taxon>
        <taxon>Magnoliopsida</taxon>
        <taxon>eudicotyledons</taxon>
        <taxon>Gunneridae</taxon>
        <taxon>Pentapetalae</taxon>
        <taxon>rosids</taxon>
        <taxon>malvids</taxon>
        <taxon>Malvales</taxon>
        <taxon>Malvaceae</taxon>
        <taxon>Malvoideae</taxon>
        <taxon>Gossypium</taxon>
    </lineage>
</organism>
<dbReference type="OrthoDB" id="1002340at2759"/>